<dbReference type="SUPFAM" id="SSF49503">
    <property type="entry name" value="Cupredoxins"/>
    <property type="match status" value="1"/>
</dbReference>
<dbReference type="Proteomes" id="UP001519288">
    <property type="component" value="Unassembled WGS sequence"/>
</dbReference>
<dbReference type="RefSeq" id="WP_209860727.1">
    <property type="nucleotide sequence ID" value="NZ_JAGGLD010000002.1"/>
</dbReference>
<evidence type="ECO:0000256" key="1">
    <source>
        <dbReference type="SAM" id="SignalP"/>
    </source>
</evidence>
<dbReference type="EMBL" id="JAGGLD010000002">
    <property type="protein sequence ID" value="MBP2000474.1"/>
    <property type="molecule type" value="Genomic_DNA"/>
</dbReference>
<feature type="signal peptide" evidence="1">
    <location>
        <begin position="1"/>
        <end position="18"/>
    </location>
</feature>
<dbReference type="Gene3D" id="2.60.40.420">
    <property type="entry name" value="Cupredoxins - blue copper proteins"/>
    <property type="match status" value="1"/>
</dbReference>
<feature type="domain" description="Cytochrome oxidase subunit II copper A binding" evidence="2">
    <location>
        <begin position="35"/>
        <end position="123"/>
    </location>
</feature>
<protein>
    <submittedName>
        <fullName evidence="3">Cytochrome c oxidase subunit 2</fullName>
    </submittedName>
</protein>
<keyword evidence="4" id="KW-1185">Reference proteome</keyword>
<accession>A0ABS4JIP1</accession>
<organism evidence="3 4">
    <name type="scientific">Paenibacillus shirakamiensis</name>
    <dbReference type="NCBI Taxonomy" id="1265935"/>
    <lineage>
        <taxon>Bacteria</taxon>
        <taxon>Bacillati</taxon>
        <taxon>Bacillota</taxon>
        <taxon>Bacilli</taxon>
        <taxon>Bacillales</taxon>
        <taxon>Paenibacillaceae</taxon>
        <taxon>Paenibacillus</taxon>
    </lineage>
</organism>
<evidence type="ECO:0000259" key="2">
    <source>
        <dbReference type="PROSITE" id="PS50857"/>
    </source>
</evidence>
<evidence type="ECO:0000313" key="4">
    <source>
        <dbReference type="Proteomes" id="UP001519288"/>
    </source>
</evidence>
<comment type="caution">
    <text evidence="3">The sequence shown here is derived from an EMBL/GenBank/DDBJ whole genome shotgun (WGS) entry which is preliminary data.</text>
</comment>
<dbReference type="PROSITE" id="PS51257">
    <property type="entry name" value="PROKAR_LIPOPROTEIN"/>
    <property type="match status" value="1"/>
</dbReference>
<reference evidence="3 4" key="1">
    <citation type="submission" date="2021-03" db="EMBL/GenBank/DDBJ databases">
        <title>Genomic Encyclopedia of Type Strains, Phase IV (KMG-IV): sequencing the most valuable type-strain genomes for metagenomic binning, comparative biology and taxonomic classification.</title>
        <authorList>
            <person name="Goeker M."/>
        </authorList>
    </citation>
    <scope>NUCLEOTIDE SEQUENCE [LARGE SCALE GENOMIC DNA]</scope>
    <source>
        <strain evidence="3 4">DSM 26806</strain>
    </source>
</reference>
<sequence length="123" mass="13338">MRKITTLMLSMLLIFLLAACGSSKSGSATTDSNVVPQYEVNISATNYAFDKKEYRLKKGVPVKLIFNNVKGNHSALIPQLNVQLDASHTSAVVTPKEAGEFEMACSIMCGTGHSQMITKIIVE</sequence>
<name>A0ABS4JIP1_9BACL</name>
<dbReference type="PROSITE" id="PS50857">
    <property type="entry name" value="COX2_CUA"/>
    <property type="match status" value="1"/>
</dbReference>
<gene>
    <name evidence="3" type="ORF">J2Z69_001505</name>
</gene>
<proteinExistence type="predicted"/>
<dbReference type="InterPro" id="IPR008972">
    <property type="entry name" value="Cupredoxin"/>
</dbReference>
<evidence type="ECO:0000313" key="3">
    <source>
        <dbReference type="EMBL" id="MBP2000474.1"/>
    </source>
</evidence>
<feature type="chain" id="PRO_5046193908" evidence="1">
    <location>
        <begin position="19"/>
        <end position="123"/>
    </location>
</feature>
<keyword evidence="1" id="KW-0732">Signal</keyword>
<dbReference type="InterPro" id="IPR002429">
    <property type="entry name" value="CcO_II-like_C"/>
</dbReference>